<sequence>MNLYSTELQPWPGQAPQDGDRPVPNSPSEDDHYLDDPIKYDLSVWLAELDDATDDVPQIPPAFIVYCRVFMRCPHVQIFLRKDGDGKGWCLTVMLLISTLPPMHPLVYRNREQLSLHSSSPIHLLTAEDIILSQKIEERANYVIQSVGVYAHAAAALVCIVKETGLLSDLFDCKFDTTGMVNLSKKIRQSAYELMLYEGPESAAAAGAMLGLAKEAKLLCYVLSREDRFITVRYLNYASDNGDVNVASAVSESEKPQGTVVDLKCASDNVDVNGASAGAKSEKPEGTVGYLNCEVSDSMEQSKGDLNDCCEMDRNAKFGFTINKDHKLEGEHLDASYLWKVSLCPVAVTAYVISASCHSIPCVKAPTASRRLDHRSMATILRRRPPDGSHGLPRLLHAKLLSSCPPRRLLLIPPPALSTKRQANSVASHELTPTPPRLRRAAYPPTPIPRFPH</sequence>
<feature type="region of interest" description="Disordered" evidence="1">
    <location>
        <begin position="1"/>
        <end position="33"/>
    </location>
</feature>
<feature type="region of interest" description="Disordered" evidence="1">
    <location>
        <begin position="420"/>
        <end position="453"/>
    </location>
</feature>
<organism evidence="2 3">
    <name type="scientific">Miscanthus lutarioriparius</name>
    <dbReference type="NCBI Taxonomy" id="422564"/>
    <lineage>
        <taxon>Eukaryota</taxon>
        <taxon>Viridiplantae</taxon>
        <taxon>Streptophyta</taxon>
        <taxon>Embryophyta</taxon>
        <taxon>Tracheophyta</taxon>
        <taxon>Spermatophyta</taxon>
        <taxon>Magnoliopsida</taxon>
        <taxon>Liliopsida</taxon>
        <taxon>Poales</taxon>
        <taxon>Poaceae</taxon>
        <taxon>PACMAD clade</taxon>
        <taxon>Panicoideae</taxon>
        <taxon>Andropogonodae</taxon>
        <taxon>Andropogoneae</taxon>
        <taxon>Saccharinae</taxon>
        <taxon>Miscanthus</taxon>
    </lineage>
</organism>
<dbReference type="OrthoDB" id="696399at2759"/>
<proteinExistence type="predicted"/>
<evidence type="ECO:0000313" key="3">
    <source>
        <dbReference type="Proteomes" id="UP000604825"/>
    </source>
</evidence>
<comment type="caution">
    <text evidence="2">The sequence shown here is derived from an EMBL/GenBank/DDBJ whole genome shotgun (WGS) entry which is preliminary data.</text>
</comment>
<evidence type="ECO:0000313" key="2">
    <source>
        <dbReference type="EMBL" id="CAD6262246.1"/>
    </source>
</evidence>
<protein>
    <submittedName>
        <fullName evidence="2">Uncharacterized protein</fullName>
    </submittedName>
</protein>
<evidence type="ECO:0000256" key="1">
    <source>
        <dbReference type="SAM" id="MobiDB-lite"/>
    </source>
</evidence>
<gene>
    <name evidence="2" type="ORF">NCGR_LOCUS45618</name>
</gene>
<dbReference type="EMBL" id="CAJGYO010000012">
    <property type="protein sequence ID" value="CAD6262246.1"/>
    <property type="molecule type" value="Genomic_DNA"/>
</dbReference>
<feature type="compositionally biased region" description="Pro residues" evidence="1">
    <location>
        <begin position="444"/>
        <end position="453"/>
    </location>
</feature>
<name>A0A811QUP9_9POAL</name>
<dbReference type="AlphaFoldDB" id="A0A811QUP9"/>
<reference evidence="2" key="1">
    <citation type="submission" date="2020-10" db="EMBL/GenBank/DDBJ databases">
        <authorList>
            <person name="Han B."/>
            <person name="Lu T."/>
            <person name="Zhao Q."/>
            <person name="Huang X."/>
            <person name="Zhao Y."/>
        </authorList>
    </citation>
    <scope>NUCLEOTIDE SEQUENCE</scope>
</reference>
<dbReference type="Proteomes" id="UP000604825">
    <property type="component" value="Unassembled WGS sequence"/>
</dbReference>
<keyword evidence="3" id="KW-1185">Reference proteome</keyword>
<accession>A0A811QUP9</accession>